<dbReference type="EMBL" id="BDCX01000009">
    <property type="protein sequence ID" value="GAT68316.1"/>
    <property type="molecule type" value="Genomic_DNA"/>
</dbReference>
<evidence type="ECO:0000256" key="5">
    <source>
        <dbReference type="ARBA" id="ARBA00023125"/>
    </source>
</evidence>
<keyword evidence="3" id="KW-0479">Metal-binding</keyword>
<dbReference type="OrthoDB" id="6230307at2"/>
<dbReference type="Pfam" id="PF07282">
    <property type="entry name" value="Cas12f1-like_TNB"/>
    <property type="match status" value="1"/>
</dbReference>
<gene>
    <name evidence="10" type="ORF">PS9374_03978</name>
</gene>
<sequence>MLTGRRYRLEFDAGQKLLAERIAAVCRSAWNTALEQRRAYRRRGAFIGYAEQCRQLAEAKKEFPWLAEAPAQVLQQTLKDLDQACRRHGTWKVRWKSKTRQAPSLRFPTPKHIPVEVINRRWARVFLPKLGWVRFRLSRPLGGAVRSATVSRDGEHWFISFLVEDGQRAPQVHARPDAVVGVDRGVVTAAVTSDGEFFDRRHATAFGVSSSEPPEESMAARADDRGYLSAGEAERYVRLQRRLARAEKGSARRARVVCALGAIMGRVRRRRADFTAQVAHRLTRDYAHIVLEDLKVRGMTASASGTAAAPGARVAQKSGLNRAILDKGWYGLEVALRSAARYTGSVVSAVPAAYTSRTCSVAACGRVDAKSRESQALFRCTACGYVEHADVNAAKCIKAREQAAGPVVSGRGDFGGARVGEASSARSTARGAPRAAA</sequence>
<feature type="domain" description="Probable transposase IS891/IS1136/IS1341" evidence="7">
    <location>
        <begin position="233"/>
        <end position="301"/>
    </location>
</feature>
<dbReference type="NCBIfam" id="NF040570">
    <property type="entry name" value="guided_TnpB"/>
    <property type="match status" value="1"/>
</dbReference>
<evidence type="ECO:0000256" key="4">
    <source>
        <dbReference type="ARBA" id="ARBA00022833"/>
    </source>
</evidence>
<keyword evidence="6" id="KW-0233">DNA recombination</keyword>
<evidence type="ECO:0000259" key="7">
    <source>
        <dbReference type="Pfam" id="PF01385"/>
    </source>
</evidence>
<reference evidence="10 11" key="1">
    <citation type="journal article" date="2016" name="Genome Announc.">
        <title>Draft Genome Sequence of Planomonospora sphaerica JCM9374, a Rare Actinomycete.</title>
        <authorList>
            <person name="Dohra H."/>
            <person name="Suzuki T."/>
            <person name="Inoue Y."/>
            <person name="Kodani S."/>
        </authorList>
    </citation>
    <scope>NUCLEOTIDE SEQUENCE [LARGE SCALE GENOMIC DNA]</scope>
    <source>
        <strain evidence="10 11">JCM 9374</strain>
    </source>
</reference>
<keyword evidence="11" id="KW-1185">Reference proteome</keyword>
<feature type="domain" description="Transposase putative helix-turn-helix" evidence="9">
    <location>
        <begin position="1"/>
        <end position="43"/>
    </location>
</feature>
<proteinExistence type="inferred from homology"/>
<keyword evidence="4" id="KW-0862">Zinc</keyword>
<name>A0A161LPS2_9ACTN</name>
<dbReference type="Pfam" id="PF12323">
    <property type="entry name" value="HTH_OrfB_IS605"/>
    <property type="match status" value="1"/>
</dbReference>
<dbReference type="InterPro" id="IPR021027">
    <property type="entry name" value="Transposase_put_HTH"/>
</dbReference>
<comment type="similarity">
    <text evidence="1">In the C-terminal section; belongs to the transposase 35 family.</text>
</comment>
<evidence type="ECO:0000259" key="8">
    <source>
        <dbReference type="Pfam" id="PF07282"/>
    </source>
</evidence>
<dbReference type="Pfam" id="PF01385">
    <property type="entry name" value="OrfB_IS605"/>
    <property type="match status" value="1"/>
</dbReference>
<feature type="domain" description="Cas12f1-like TNB" evidence="8">
    <location>
        <begin position="329"/>
        <end position="397"/>
    </location>
</feature>
<evidence type="ECO:0000259" key="9">
    <source>
        <dbReference type="Pfam" id="PF12323"/>
    </source>
</evidence>
<protein>
    <submittedName>
        <fullName evidence="10">Transposase</fullName>
    </submittedName>
</protein>
<dbReference type="AlphaFoldDB" id="A0A161LPS2"/>
<keyword evidence="2" id="KW-0815">Transposition</keyword>
<organism evidence="10 11">
    <name type="scientific">Planomonospora sphaerica</name>
    <dbReference type="NCBI Taxonomy" id="161355"/>
    <lineage>
        <taxon>Bacteria</taxon>
        <taxon>Bacillati</taxon>
        <taxon>Actinomycetota</taxon>
        <taxon>Actinomycetes</taxon>
        <taxon>Streptosporangiales</taxon>
        <taxon>Streptosporangiaceae</taxon>
        <taxon>Planomonospora</taxon>
    </lineage>
</organism>
<comment type="caution">
    <text evidence="10">The sequence shown here is derived from an EMBL/GenBank/DDBJ whole genome shotgun (WGS) entry which is preliminary data.</text>
</comment>
<dbReference type="GO" id="GO:0003677">
    <property type="term" value="F:DNA binding"/>
    <property type="evidence" value="ECO:0007669"/>
    <property type="project" value="UniProtKB-KW"/>
</dbReference>
<evidence type="ECO:0000256" key="3">
    <source>
        <dbReference type="ARBA" id="ARBA00022723"/>
    </source>
</evidence>
<keyword evidence="5" id="KW-0238">DNA-binding</keyword>
<dbReference type="InterPro" id="IPR001959">
    <property type="entry name" value="Transposase"/>
</dbReference>
<reference evidence="11" key="2">
    <citation type="submission" date="2016-04" db="EMBL/GenBank/DDBJ databases">
        <title>Planomonospora sphaerica JCM9374 whole genome shotgun sequence.</title>
        <authorList>
            <person name="Suzuki T."/>
            <person name="Dohra H."/>
            <person name="Kodani S."/>
        </authorList>
    </citation>
    <scope>NUCLEOTIDE SEQUENCE [LARGE SCALE GENOMIC DNA]</scope>
    <source>
        <strain evidence="11">JCM 9374</strain>
    </source>
</reference>
<dbReference type="GO" id="GO:0046872">
    <property type="term" value="F:metal ion binding"/>
    <property type="evidence" value="ECO:0007669"/>
    <property type="project" value="UniProtKB-KW"/>
</dbReference>
<accession>A0A161LPS2</accession>
<evidence type="ECO:0000256" key="2">
    <source>
        <dbReference type="ARBA" id="ARBA00022578"/>
    </source>
</evidence>
<evidence type="ECO:0000256" key="1">
    <source>
        <dbReference type="ARBA" id="ARBA00008761"/>
    </source>
</evidence>
<dbReference type="GO" id="GO:0032196">
    <property type="term" value="P:transposition"/>
    <property type="evidence" value="ECO:0007669"/>
    <property type="project" value="UniProtKB-KW"/>
</dbReference>
<dbReference type="InterPro" id="IPR010095">
    <property type="entry name" value="Cas12f1-like_TNB"/>
</dbReference>
<evidence type="ECO:0000313" key="11">
    <source>
        <dbReference type="Proteomes" id="UP000077701"/>
    </source>
</evidence>
<evidence type="ECO:0000256" key="6">
    <source>
        <dbReference type="ARBA" id="ARBA00023172"/>
    </source>
</evidence>
<dbReference type="Proteomes" id="UP000077701">
    <property type="component" value="Unassembled WGS sequence"/>
</dbReference>
<evidence type="ECO:0000313" key="10">
    <source>
        <dbReference type="EMBL" id="GAT68316.1"/>
    </source>
</evidence>
<dbReference type="GO" id="GO:0006310">
    <property type="term" value="P:DNA recombination"/>
    <property type="evidence" value="ECO:0007669"/>
    <property type="project" value="UniProtKB-KW"/>
</dbReference>
<dbReference type="RefSeq" id="WP_153054344.1">
    <property type="nucleotide sequence ID" value="NZ_BDCX01000009.1"/>
</dbReference>